<feature type="domain" description="GyrI-like small molecule binding" evidence="1">
    <location>
        <begin position="152"/>
        <end position="294"/>
    </location>
</feature>
<dbReference type="InterPro" id="IPR011256">
    <property type="entry name" value="Reg_factor_effector_dom_sf"/>
</dbReference>
<dbReference type="InterPro" id="IPR029442">
    <property type="entry name" value="GyrI-like"/>
</dbReference>
<proteinExistence type="predicted"/>
<reference evidence="2 3" key="1">
    <citation type="submission" date="2016-10" db="EMBL/GenBank/DDBJ databases">
        <authorList>
            <person name="de Groot N.N."/>
        </authorList>
    </citation>
    <scope>NUCLEOTIDE SEQUENCE [LARGE SCALE GENOMIC DNA]</scope>
    <source>
        <strain evidence="2 3">DSM 19886</strain>
    </source>
</reference>
<dbReference type="AlphaFoldDB" id="A0A1G9M8G5"/>
<keyword evidence="3" id="KW-1185">Reference proteome</keyword>
<dbReference type="Pfam" id="PF06445">
    <property type="entry name" value="GyrI-like"/>
    <property type="match status" value="1"/>
</dbReference>
<name>A0A1G9M8G5_9FLAO</name>
<sequence length="296" mass="34387">MKKIAAFITSVALVTLLWYLFARPYDYVASIKVNTFSGAINQFIKTWGASLKDSRFIEQTDLNHLKQQIKFNDSLFSFQWEIEALSDSTSKIYVYVKDVDHSLLNKLCIPFSDTDFEKRTKKTLLEFNKELKEHVENFRVTVIGTDSIPSSYCAYVSLSGKQTEKARGMMQNYSMLDQLILKNDIRPNGRPFIEVTKWDIKTDSIHYNFCYPIIKSDSLPLHKTIQYKRFDGNKALKAIYNGNYITSDRAWYALLDYADKNGFKIENKPVEIFYNNPNVGGNELSWKTEVFMPIQE</sequence>
<accession>A0A1G9M8G5</accession>
<evidence type="ECO:0000259" key="1">
    <source>
        <dbReference type="Pfam" id="PF06445"/>
    </source>
</evidence>
<dbReference type="SUPFAM" id="SSF55136">
    <property type="entry name" value="Probable bacterial effector-binding domain"/>
    <property type="match status" value="1"/>
</dbReference>
<dbReference type="OrthoDB" id="1421367at2"/>
<protein>
    <submittedName>
        <fullName evidence="2">Effector-binding domain-containing protein</fullName>
    </submittedName>
</protein>
<dbReference type="Gene3D" id="3.20.80.10">
    <property type="entry name" value="Regulatory factor, effector binding domain"/>
    <property type="match status" value="1"/>
</dbReference>
<dbReference type="Proteomes" id="UP000199440">
    <property type="component" value="Unassembled WGS sequence"/>
</dbReference>
<dbReference type="STRING" id="192904.SAMN04488514_102415"/>
<evidence type="ECO:0000313" key="2">
    <source>
        <dbReference type="EMBL" id="SDL70518.1"/>
    </source>
</evidence>
<dbReference type="RefSeq" id="WP_089886806.1">
    <property type="nucleotide sequence ID" value="NZ_FNGV01000002.1"/>
</dbReference>
<evidence type="ECO:0000313" key="3">
    <source>
        <dbReference type="Proteomes" id="UP000199440"/>
    </source>
</evidence>
<organism evidence="2 3">
    <name type="scientific">Kriegella aquimaris</name>
    <dbReference type="NCBI Taxonomy" id="192904"/>
    <lineage>
        <taxon>Bacteria</taxon>
        <taxon>Pseudomonadati</taxon>
        <taxon>Bacteroidota</taxon>
        <taxon>Flavobacteriia</taxon>
        <taxon>Flavobacteriales</taxon>
        <taxon>Flavobacteriaceae</taxon>
        <taxon>Kriegella</taxon>
    </lineage>
</organism>
<gene>
    <name evidence="2" type="ORF">SAMN04488514_102415</name>
</gene>
<dbReference type="EMBL" id="FNGV01000002">
    <property type="protein sequence ID" value="SDL70518.1"/>
    <property type="molecule type" value="Genomic_DNA"/>
</dbReference>